<accession>A0A9W4SZ62</accession>
<reference evidence="2" key="1">
    <citation type="submission" date="2022-08" db="EMBL/GenBank/DDBJ databases">
        <authorList>
            <person name="Kallberg Y."/>
            <person name="Tangrot J."/>
            <person name="Rosling A."/>
        </authorList>
    </citation>
    <scope>NUCLEOTIDE SEQUENCE</scope>
    <source>
        <strain evidence="2">Wild A</strain>
    </source>
</reference>
<dbReference type="AlphaFoldDB" id="A0A9W4SZ62"/>
<evidence type="ECO:0000313" key="3">
    <source>
        <dbReference type="Proteomes" id="UP001153678"/>
    </source>
</evidence>
<organism evidence="2 3">
    <name type="scientific">Funneliformis geosporum</name>
    <dbReference type="NCBI Taxonomy" id="1117311"/>
    <lineage>
        <taxon>Eukaryota</taxon>
        <taxon>Fungi</taxon>
        <taxon>Fungi incertae sedis</taxon>
        <taxon>Mucoromycota</taxon>
        <taxon>Glomeromycotina</taxon>
        <taxon>Glomeromycetes</taxon>
        <taxon>Glomerales</taxon>
        <taxon>Glomeraceae</taxon>
        <taxon>Funneliformis</taxon>
    </lineage>
</organism>
<evidence type="ECO:0000256" key="1">
    <source>
        <dbReference type="SAM" id="MobiDB-lite"/>
    </source>
</evidence>
<sequence length="187" mass="21555">CCETEKRFVCFSRWIWAVPGEAEKTRGQGRNRKRKTCFVGRDSSRRLVLTKPVIAKILNSILEPRRMLDAKPIKQALNDAQRKRNREVGKSQGSDKVRSHDSTEKSSSKKQKTSKLIEKLASPALTTTATGNLTAIITAEEQNSSTNQEIIRRNYSFEEELENMFDRFKSIYRERKAHQRSYKTASK</sequence>
<keyword evidence="3" id="KW-1185">Reference proteome</keyword>
<protein>
    <submittedName>
        <fullName evidence="2">407_t:CDS:1</fullName>
    </submittedName>
</protein>
<feature type="compositionally biased region" description="Basic and acidic residues" evidence="1">
    <location>
        <begin position="80"/>
        <end position="107"/>
    </location>
</feature>
<evidence type="ECO:0000313" key="2">
    <source>
        <dbReference type="EMBL" id="CAI2186725.1"/>
    </source>
</evidence>
<name>A0A9W4SZ62_9GLOM</name>
<feature type="region of interest" description="Disordered" evidence="1">
    <location>
        <begin position="78"/>
        <end position="119"/>
    </location>
</feature>
<gene>
    <name evidence="2" type="ORF">FWILDA_LOCUS12721</name>
</gene>
<proteinExistence type="predicted"/>
<dbReference type="EMBL" id="CAMKVN010004287">
    <property type="protein sequence ID" value="CAI2186725.1"/>
    <property type="molecule type" value="Genomic_DNA"/>
</dbReference>
<dbReference type="Proteomes" id="UP001153678">
    <property type="component" value="Unassembled WGS sequence"/>
</dbReference>
<feature type="non-terminal residue" evidence="2">
    <location>
        <position position="187"/>
    </location>
</feature>
<comment type="caution">
    <text evidence="2">The sequence shown here is derived from an EMBL/GenBank/DDBJ whole genome shotgun (WGS) entry which is preliminary data.</text>
</comment>